<dbReference type="InterPro" id="IPR001387">
    <property type="entry name" value="Cro/C1-type_HTH"/>
</dbReference>
<accession>A0AAU7XLZ5</accession>
<dbReference type="Gene3D" id="1.10.260.40">
    <property type="entry name" value="lambda repressor-like DNA-binding domains"/>
    <property type="match status" value="1"/>
</dbReference>
<protein>
    <submittedName>
        <fullName evidence="3">Helix-turn-helix domain-containing protein</fullName>
    </submittedName>
</protein>
<dbReference type="SUPFAM" id="SSF47413">
    <property type="entry name" value="lambda repressor-like DNA-binding domains"/>
    <property type="match status" value="1"/>
</dbReference>
<dbReference type="AlphaFoldDB" id="A0AAU7XLZ5"/>
<dbReference type="PROSITE" id="PS50943">
    <property type="entry name" value="HTH_CROC1"/>
    <property type="match status" value="1"/>
</dbReference>
<reference evidence="3" key="1">
    <citation type="submission" date="2024-02" db="EMBL/GenBank/DDBJ databases">
        <title>Complete genome sequence of Vreelandella sp. SM1641, a marine exopolysaccharide-producing bacterium isolated from deep-sea hydrothermal sediment of the southwest Indian Ocean.</title>
        <authorList>
            <person name="Zhu H."/>
            <person name="Sun M."/>
        </authorList>
    </citation>
    <scope>NUCLEOTIDE SEQUENCE</scope>
    <source>
        <strain evidence="3">SM1641</strain>
    </source>
</reference>
<name>A0AAU7XLZ5_9GAMM</name>
<dbReference type="GO" id="GO:0003677">
    <property type="term" value="F:DNA binding"/>
    <property type="evidence" value="ECO:0007669"/>
    <property type="project" value="InterPro"/>
</dbReference>
<dbReference type="EMBL" id="CP158484">
    <property type="protein sequence ID" value="XBY57685.1"/>
    <property type="molecule type" value="Genomic_DNA"/>
</dbReference>
<dbReference type="SMART" id="SM00530">
    <property type="entry name" value="HTH_XRE"/>
    <property type="match status" value="1"/>
</dbReference>
<gene>
    <name evidence="3" type="ORF">V8F66_15480</name>
</gene>
<evidence type="ECO:0000313" key="3">
    <source>
        <dbReference type="EMBL" id="XBY57685.1"/>
    </source>
</evidence>
<sequence>MTNATMFPVSPPPPWASSLRSQPHTAMPAVHPFHDPLSEHRLAMLERKEPTRRLVRDVIAIRRARKLSQAALAKELGVSKRTWQEWEQGRRLPSGVGRALLDRWAREQPEWPGDSR</sequence>
<evidence type="ECO:0000256" key="1">
    <source>
        <dbReference type="SAM" id="MobiDB-lite"/>
    </source>
</evidence>
<dbReference type="RefSeq" id="WP_350359454.1">
    <property type="nucleotide sequence ID" value="NZ_CP158484.1"/>
</dbReference>
<feature type="region of interest" description="Disordered" evidence="1">
    <location>
        <begin position="1"/>
        <end position="33"/>
    </location>
</feature>
<dbReference type="Pfam" id="PF13560">
    <property type="entry name" value="HTH_31"/>
    <property type="match status" value="1"/>
</dbReference>
<proteinExistence type="predicted"/>
<dbReference type="InterPro" id="IPR010982">
    <property type="entry name" value="Lambda_DNA-bd_dom_sf"/>
</dbReference>
<organism evidence="3">
    <name type="scientific">Vreelandella sp. SM1641</name>
    <dbReference type="NCBI Taxonomy" id="3126101"/>
    <lineage>
        <taxon>Bacteria</taxon>
        <taxon>Pseudomonadati</taxon>
        <taxon>Pseudomonadota</taxon>
        <taxon>Gammaproteobacteria</taxon>
        <taxon>Oceanospirillales</taxon>
        <taxon>Halomonadaceae</taxon>
        <taxon>Vreelandella</taxon>
    </lineage>
</organism>
<evidence type="ECO:0000259" key="2">
    <source>
        <dbReference type="PROSITE" id="PS50943"/>
    </source>
</evidence>
<dbReference type="KEGG" id="vrs:V8F66_15480"/>
<dbReference type="CDD" id="cd00093">
    <property type="entry name" value="HTH_XRE"/>
    <property type="match status" value="1"/>
</dbReference>
<feature type="domain" description="HTH cro/C1-type" evidence="2">
    <location>
        <begin position="58"/>
        <end position="94"/>
    </location>
</feature>